<keyword evidence="3" id="KW-1185">Reference proteome</keyword>
<dbReference type="AlphaFoldDB" id="A0A2C5Z6L1"/>
<dbReference type="Proteomes" id="UP000226431">
    <property type="component" value="Unassembled WGS sequence"/>
</dbReference>
<accession>A0A2C5Z6L1</accession>
<evidence type="ECO:0000313" key="3">
    <source>
        <dbReference type="Proteomes" id="UP000226431"/>
    </source>
</evidence>
<name>A0A2C5Z6L1_9HYPO</name>
<reference evidence="2 3" key="1">
    <citation type="submission" date="2017-06" db="EMBL/GenBank/DDBJ databases">
        <title>Ant-infecting Ophiocordyceps genomes reveal a high diversity of potential behavioral manipulation genes and a possible major role for enterotoxins.</title>
        <authorList>
            <person name="De Bekker C."/>
            <person name="Evans H.C."/>
            <person name="Brachmann A."/>
            <person name="Hughes D.P."/>
        </authorList>
    </citation>
    <scope>NUCLEOTIDE SEQUENCE [LARGE SCALE GENOMIC DNA]</scope>
    <source>
        <strain evidence="2 3">Map16</strain>
    </source>
</reference>
<organism evidence="2 3">
    <name type="scientific">Ophiocordyceps camponoti-rufipedis</name>
    <dbReference type="NCBI Taxonomy" id="2004952"/>
    <lineage>
        <taxon>Eukaryota</taxon>
        <taxon>Fungi</taxon>
        <taxon>Dikarya</taxon>
        <taxon>Ascomycota</taxon>
        <taxon>Pezizomycotina</taxon>
        <taxon>Sordariomycetes</taxon>
        <taxon>Hypocreomycetidae</taxon>
        <taxon>Hypocreales</taxon>
        <taxon>Ophiocordycipitaceae</taxon>
        <taxon>Ophiocordyceps</taxon>
    </lineage>
</organism>
<evidence type="ECO:0000313" key="2">
    <source>
        <dbReference type="EMBL" id="PHH75636.1"/>
    </source>
</evidence>
<feature type="region of interest" description="Disordered" evidence="1">
    <location>
        <begin position="176"/>
        <end position="206"/>
    </location>
</feature>
<comment type="caution">
    <text evidence="2">The sequence shown here is derived from an EMBL/GenBank/DDBJ whole genome shotgun (WGS) entry which is preliminary data.</text>
</comment>
<dbReference type="EMBL" id="NJES01000205">
    <property type="protein sequence ID" value="PHH75636.1"/>
    <property type="molecule type" value="Genomic_DNA"/>
</dbReference>
<proteinExistence type="predicted"/>
<sequence length="317" mass="35608">MYQGPALALPDRATRVPERLRKEKQVHFRIWNNLPSTSTSAGSSPVISTCAPYLQQLIGRQLTRDTLRLSSIQHVSGHEPLPSASGIRNEAGLITYEYTSLPSAVRNTLGSATHCSIPVMISRRDSWPVTERSDVLLMRATDPYAACPRHALSSRPRYSINVSLQSTKQRRLAASLPKLPIGDAHSPQSPPTRLPRGRLPRIPHLPPQPNKIAACLYIHIRTYSYTYDVHGRRIMVWAAGGRNDSFHLSTQRSSGFPLPWRFHRSLAVESTSPLTRRQATVAAVLVFSAQFPRQASRWRQVGIGRFTRAFISFIRFF</sequence>
<gene>
    <name evidence="2" type="ORF">CDD80_2219</name>
</gene>
<evidence type="ECO:0000256" key="1">
    <source>
        <dbReference type="SAM" id="MobiDB-lite"/>
    </source>
</evidence>
<protein>
    <submittedName>
        <fullName evidence="2">Uncharacterized protein</fullName>
    </submittedName>
</protein>